<keyword evidence="2" id="KW-1133">Transmembrane helix</keyword>
<feature type="transmembrane region" description="Helical" evidence="2">
    <location>
        <begin position="12"/>
        <end position="29"/>
    </location>
</feature>
<dbReference type="EMBL" id="QUMQ01000001">
    <property type="protein sequence ID" value="REF98590.1"/>
    <property type="molecule type" value="Genomic_DNA"/>
</dbReference>
<evidence type="ECO:0008006" key="5">
    <source>
        <dbReference type="Google" id="ProtNLM"/>
    </source>
</evidence>
<keyword evidence="2" id="KW-0812">Transmembrane</keyword>
<evidence type="ECO:0000313" key="3">
    <source>
        <dbReference type="EMBL" id="REF98590.1"/>
    </source>
</evidence>
<proteinExistence type="predicted"/>
<sequence>MAGVRDLGINLVASVLAAAAAWLVQRVVARRRLARMRGFFGLRAGVPSLLIVGKHWSSPRVASVHRNDVAALVELGAIVKECGARADVVPAAEAPKELGKVTEFCVGSTESNSRTTAHLAALLPGVRVVTYGEGGDPVPFIVGEERFERQPHREAYVLVARAVPTAHPIFLLIGQTSLSNLAAARYLAGNHQELRRSYGDQSPFCLVLRVRQPQAYGPDLVELAADVTAAAFGDPPPAAPVPSPRRPWQFLTGRR</sequence>
<reference evidence="3 4" key="1">
    <citation type="submission" date="2018-08" db="EMBL/GenBank/DDBJ databases">
        <title>Sequencing the genomes of 1000 actinobacteria strains.</title>
        <authorList>
            <person name="Klenk H.-P."/>
        </authorList>
    </citation>
    <scope>NUCLEOTIDE SEQUENCE [LARGE SCALE GENOMIC DNA]</scope>
    <source>
        <strain evidence="3 4">DSM 44099</strain>
    </source>
</reference>
<protein>
    <recommendedName>
        <fullName evidence="5">Secreted protein</fullName>
    </recommendedName>
</protein>
<feature type="region of interest" description="Disordered" evidence="1">
    <location>
        <begin position="234"/>
        <end position="255"/>
    </location>
</feature>
<organism evidence="3 4">
    <name type="scientific">Asanoa ferruginea</name>
    <dbReference type="NCBI Taxonomy" id="53367"/>
    <lineage>
        <taxon>Bacteria</taxon>
        <taxon>Bacillati</taxon>
        <taxon>Actinomycetota</taxon>
        <taxon>Actinomycetes</taxon>
        <taxon>Micromonosporales</taxon>
        <taxon>Micromonosporaceae</taxon>
        <taxon>Asanoa</taxon>
    </lineage>
</organism>
<evidence type="ECO:0000313" key="4">
    <source>
        <dbReference type="Proteomes" id="UP000256913"/>
    </source>
</evidence>
<name>A0A3D9ZXQ6_9ACTN</name>
<comment type="caution">
    <text evidence="3">The sequence shown here is derived from an EMBL/GenBank/DDBJ whole genome shotgun (WGS) entry which is preliminary data.</text>
</comment>
<dbReference type="Proteomes" id="UP000256913">
    <property type="component" value="Unassembled WGS sequence"/>
</dbReference>
<keyword evidence="2" id="KW-0472">Membrane</keyword>
<evidence type="ECO:0000256" key="1">
    <source>
        <dbReference type="SAM" id="MobiDB-lite"/>
    </source>
</evidence>
<dbReference type="AlphaFoldDB" id="A0A3D9ZXQ6"/>
<gene>
    <name evidence="3" type="ORF">DFJ67_4608</name>
</gene>
<feature type="compositionally biased region" description="Pro residues" evidence="1">
    <location>
        <begin position="234"/>
        <end position="245"/>
    </location>
</feature>
<keyword evidence="4" id="KW-1185">Reference proteome</keyword>
<evidence type="ECO:0000256" key="2">
    <source>
        <dbReference type="SAM" id="Phobius"/>
    </source>
</evidence>
<accession>A0A3D9ZXQ6</accession>